<reference evidence="1 2" key="1">
    <citation type="journal article" date="2020" name="Mol. Biol. Evol.">
        <title>Distinct Expression and Methylation Patterns for Genes with Different Fates following a Single Whole-Genome Duplication in Flowering Plants.</title>
        <authorList>
            <person name="Shi T."/>
            <person name="Rahmani R.S."/>
            <person name="Gugger P.F."/>
            <person name="Wang M."/>
            <person name="Li H."/>
            <person name="Zhang Y."/>
            <person name="Li Z."/>
            <person name="Wang Q."/>
            <person name="Van de Peer Y."/>
            <person name="Marchal K."/>
            <person name="Chen J."/>
        </authorList>
    </citation>
    <scope>NUCLEOTIDE SEQUENCE [LARGE SCALE GENOMIC DNA]</scope>
    <source>
        <tissue evidence="1">Leaf</tissue>
    </source>
</reference>
<accession>A0A822YZQ8</accession>
<gene>
    <name evidence="1" type="ORF">HUJ06_006886</name>
</gene>
<dbReference type="EMBL" id="DUZY01000004">
    <property type="protein sequence ID" value="DAD36246.1"/>
    <property type="molecule type" value="Genomic_DNA"/>
</dbReference>
<evidence type="ECO:0000313" key="1">
    <source>
        <dbReference type="EMBL" id="DAD36246.1"/>
    </source>
</evidence>
<comment type="caution">
    <text evidence="1">The sequence shown here is derived from an EMBL/GenBank/DDBJ whole genome shotgun (WGS) entry which is preliminary data.</text>
</comment>
<protein>
    <submittedName>
        <fullName evidence="1">Uncharacterized protein</fullName>
    </submittedName>
</protein>
<organism evidence="1 2">
    <name type="scientific">Nelumbo nucifera</name>
    <name type="common">Sacred lotus</name>
    <dbReference type="NCBI Taxonomy" id="4432"/>
    <lineage>
        <taxon>Eukaryota</taxon>
        <taxon>Viridiplantae</taxon>
        <taxon>Streptophyta</taxon>
        <taxon>Embryophyta</taxon>
        <taxon>Tracheophyta</taxon>
        <taxon>Spermatophyta</taxon>
        <taxon>Magnoliopsida</taxon>
        <taxon>Proteales</taxon>
        <taxon>Nelumbonaceae</taxon>
        <taxon>Nelumbo</taxon>
    </lineage>
</organism>
<proteinExistence type="predicted"/>
<keyword evidence="2" id="KW-1185">Reference proteome</keyword>
<name>A0A822YZQ8_NELNU</name>
<sequence>MYKCLTGWKVELEDCNGEGEIQGTIATIPSFVWWLLANKDLVTLSWFCSIWW</sequence>
<evidence type="ECO:0000313" key="2">
    <source>
        <dbReference type="Proteomes" id="UP000607653"/>
    </source>
</evidence>
<dbReference type="Proteomes" id="UP000607653">
    <property type="component" value="Unassembled WGS sequence"/>
</dbReference>
<dbReference type="AlphaFoldDB" id="A0A822YZQ8"/>